<dbReference type="EMBL" id="MWQO01000053">
    <property type="protein sequence ID" value="THD08008.1"/>
    <property type="molecule type" value="Genomic_DNA"/>
</dbReference>
<comment type="caution">
    <text evidence="3">The sequence shown here is derived from an EMBL/GenBank/DDBJ whole genome shotgun (WGS) entry which is preliminary data.</text>
</comment>
<dbReference type="Proteomes" id="UP000307749">
    <property type="component" value="Unassembled WGS sequence"/>
</dbReference>
<evidence type="ECO:0000256" key="2">
    <source>
        <dbReference type="SAM" id="Phobius"/>
    </source>
</evidence>
<evidence type="ECO:0000313" key="3">
    <source>
        <dbReference type="EMBL" id="THD08008.1"/>
    </source>
</evidence>
<keyword evidence="2" id="KW-0472">Membrane</keyword>
<name>A0A4S3KI92_9GAMM</name>
<evidence type="ECO:0000256" key="1">
    <source>
        <dbReference type="SAM" id="MobiDB-lite"/>
    </source>
</evidence>
<proteinExistence type="predicted"/>
<feature type="transmembrane region" description="Helical" evidence="2">
    <location>
        <begin position="132"/>
        <end position="153"/>
    </location>
</feature>
<protein>
    <submittedName>
        <fullName evidence="3">Uncharacterized protein</fullName>
    </submittedName>
</protein>
<organism evidence="3 4">
    <name type="scientific">Metallibacterium scheffleri</name>
    <dbReference type="NCBI Taxonomy" id="993689"/>
    <lineage>
        <taxon>Bacteria</taxon>
        <taxon>Pseudomonadati</taxon>
        <taxon>Pseudomonadota</taxon>
        <taxon>Gammaproteobacteria</taxon>
        <taxon>Lysobacterales</taxon>
        <taxon>Rhodanobacteraceae</taxon>
        <taxon>Metallibacterium</taxon>
    </lineage>
</organism>
<feature type="compositionally biased region" description="Basic and acidic residues" evidence="1">
    <location>
        <begin position="287"/>
        <end position="296"/>
    </location>
</feature>
<accession>A0A4S3KI92</accession>
<gene>
    <name evidence="3" type="ORF">B1806_13875</name>
</gene>
<evidence type="ECO:0000313" key="4">
    <source>
        <dbReference type="Proteomes" id="UP000307749"/>
    </source>
</evidence>
<dbReference type="AlphaFoldDB" id="A0A4S3KI92"/>
<reference evidence="3 4" key="1">
    <citation type="submission" date="2017-02" db="EMBL/GenBank/DDBJ databases">
        <title>Whole genome sequencing of Metallibacterium scheffleri DSM 24874 (T).</title>
        <authorList>
            <person name="Kumar S."/>
            <person name="Patil P."/>
            <person name="Patil P.B."/>
        </authorList>
    </citation>
    <scope>NUCLEOTIDE SEQUENCE [LARGE SCALE GENOMIC DNA]</scope>
    <source>
        <strain evidence="3 4">DSM 24874</strain>
    </source>
</reference>
<keyword evidence="4" id="KW-1185">Reference proteome</keyword>
<sequence>MGALRATQDQRGFSDAPRIGFIEPACRNNLRNDLVQHDTLDLDEAKRIERRLDRLLKQLGFVLAALHPARLSIGSKHLILDVQDLGLRAACMIRNESQRGQIADRRAPQQITQRDLKADGAAKTAARRQRKIVEVLALNFVLTGVPAMSQLWMSRPEIRRRAHVVWMRPYGIHDEDDRKHFVSLLRSIESDYPFERGVLRALIEEIFLETAGIVGELIRLADDSLMRAQQGGRSEITASDIRASFHNDAAGQRMWEDVRMFEELRAPGSPAYLRKLIQPSAPKPRKGHGEAARNAP</sequence>
<dbReference type="STRING" id="993689.GCA_002077135_00921"/>
<feature type="region of interest" description="Disordered" evidence="1">
    <location>
        <begin position="277"/>
        <end position="296"/>
    </location>
</feature>
<keyword evidence="2" id="KW-1133">Transmembrane helix</keyword>
<keyword evidence="2" id="KW-0812">Transmembrane</keyword>
<dbReference type="RefSeq" id="WP_081126277.1">
    <property type="nucleotide sequence ID" value="NZ_LDOS01000001.1"/>
</dbReference>